<evidence type="ECO:0000313" key="3">
    <source>
        <dbReference type="Proteomes" id="UP000291343"/>
    </source>
</evidence>
<dbReference type="EMBL" id="QKKF02037264">
    <property type="protein sequence ID" value="RZF32299.1"/>
    <property type="molecule type" value="Genomic_DNA"/>
</dbReference>
<dbReference type="Proteomes" id="UP000291343">
    <property type="component" value="Unassembled WGS sequence"/>
</dbReference>
<dbReference type="InterPro" id="IPR006578">
    <property type="entry name" value="MADF-dom"/>
</dbReference>
<reference evidence="2 3" key="1">
    <citation type="journal article" date="2017" name="Gigascience">
        <title>Genome sequence of the small brown planthopper, Laodelphax striatellus.</title>
        <authorList>
            <person name="Zhu J."/>
            <person name="Jiang F."/>
            <person name="Wang X."/>
            <person name="Yang P."/>
            <person name="Bao Y."/>
            <person name="Zhao W."/>
            <person name="Wang W."/>
            <person name="Lu H."/>
            <person name="Wang Q."/>
            <person name="Cui N."/>
            <person name="Li J."/>
            <person name="Chen X."/>
            <person name="Luo L."/>
            <person name="Yu J."/>
            <person name="Kang L."/>
            <person name="Cui F."/>
        </authorList>
    </citation>
    <scope>NUCLEOTIDE SEQUENCE [LARGE SCALE GENOMIC DNA]</scope>
    <source>
        <strain evidence="2">Lst14</strain>
    </source>
</reference>
<protein>
    <recommendedName>
        <fullName evidence="1">MADF domain-containing protein</fullName>
    </recommendedName>
</protein>
<organism evidence="2 3">
    <name type="scientific">Laodelphax striatellus</name>
    <name type="common">Small brown planthopper</name>
    <name type="synonym">Delphax striatella</name>
    <dbReference type="NCBI Taxonomy" id="195883"/>
    <lineage>
        <taxon>Eukaryota</taxon>
        <taxon>Metazoa</taxon>
        <taxon>Ecdysozoa</taxon>
        <taxon>Arthropoda</taxon>
        <taxon>Hexapoda</taxon>
        <taxon>Insecta</taxon>
        <taxon>Pterygota</taxon>
        <taxon>Neoptera</taxon>
        <taxon>Paraneoptera</taxon>
        <taxon>Hemiptera</taxon>
        <taxon>Auchenorrhyncha</taxon>
        <taxon>Fulgoroidea</taxon>
        <taxon>Delphacidae</taxon>
        <taxon>Criomorphinae</taxon>
        <taxon>Laodelphax</taxon>
    </lineage>
</organism>
<keyword evidence="3" id="KW-1185">Reference proteome</keyword>
<dbReference type="AlphaFoldDB" id="A0A482WFJ1"/>
<dbReference type="InParanoid" id="A0A482WFJ1"/>
<proteinExistence type="predicted"/>
<dbReference type="OrthoDB" id="5984255at2759"/>
<dbReference type="Pfam" id="PF10545">
    <property type="entry name" value="MADF_DNA_bdg"/>
    <property type="match status" value="1"/>
</dbReference>
<sequence length="64" mass="7593">MTPFTDTQNDKLVELVRTHPILWNTADEQFKRHSHKRDLVWKEIGQSVNRTDMLQERCSLDAVL</sequence>
<comment type="caution">
    <text evidence="2">The sequence shown here is derived from an EMBL/GenBank/DDBJ whole genome shotgun (WGS) entry which is preliminary data.</text>
</comment>
<dbReference type="PROSITE" id="PS51029">
    <property type="entry name" value="MADF"/>
    <property type="match status" value="1"/>
</dbReference>
<feature type="domain" description="MADF" evidence="1">
    <location>
        <begin position="11"/>
        <end position="64"/>
    </location>
</feature>
<evidence type="ECO:0000259" key="1">
    <source>
        <dbReference type="PROSITE" id="PS51029"/>
    </source>
</evidence>
<gene>
    <name evidence="2" type="ORF">LSTR_LSTR001763</name>
</gene>
<accession>A0A482WFJ1</accession>
<evidence type="ECO:0000313" key="2">
    <source>
        <dbReference type="EMBL" id="RZF32299.1"/>
    </source>
</evidence>
<name>A0A482WFJ1_LAOST</name>